<name>A0A366DU18_9NOCA</name>
<dbReference type="Pfam" id="PF02470">
    <property type="entry name" value="MlaD"/>
    <property type="match status" value="1"/>
</dbReference>
<feature type="domain" description="Mce/MlaD" evidence="1">
    <location>
        <begin position="49"/>
        <end position="119"/>
    </location>
</feature>
<protein>
    <submittedName>
        <fullName evidence="2">ABC-type transporter Mla subunit MlaD</fullName>
    </submittedName>
</protein>
<evidence type="ECO:0000313" key="3">
    <source>
        <dbReference type="Proteomes" id="UP000252586"/>
    </source>
</evidence>
<dbReference type="InterPro" id="IPR003399">
    <property type="entry name" value="Mce/MlaD"/>
</dbReference>
<evidence type="ECO:0000259" key="1">
    <source>
        <dbReference type="Pfam" id="PF02470"/>
    </source>
</evidence>
<sequence length="337" mass="35285">MPGVAIDKKQSTRTALALLLVLALVIVGWRVYSGTRDEEGMRLALHTEQIGDGIVAGTLVRADGVLVGEVTEVAPAEAGTQRISLLLDPDLLEGLDDSLRVDYATGNLFGISEIALRPGSGGAPLRSGKVIDMTGGQADRAYDATMGSLLRSLSQVSGEVLTPQLASVLAQLAGDIRAYTPLLQSMVVLSRTVADVQTLPMSLQLGQYGRALDGGGVFIGAVLQVIDQVYRIQTLREDRPDIDATITAVIEDIFPSLENAMYSADAGFGGYTALLAPILNAAAGTVSDPQRSSAELRALIDRLRAAMPDTPDGPVLNVDVDLNGFPVLAPVLGGGVR</sequence>
<comment type="caution">
    <text evidence="2">The sequence shown here is derived from an EMBL/GenBank/DDBJ whole genome shotgun (WGS) entry which is preliminary data.</text>
</comment>
<dbReference type="EMBL" id="QNRE01000002">
    <property type="protein sequence ID" value="RBO93586.1"/>
    <property type="molecule type" value="Genomic_DNA"/>
</dbReference>
<gene>
    <name evidence="2" type="ORF">DFR74_1022</name>
</gene>
<dbReference type="Proteomes" id="UP000252586">
    <property type="component" value="Unassembled WGS sequence"/>
</dbReference>
<evidence type="ECO:0000313" key="2">
    <source>
        <dbReference type="EMBL" id="RBO93586.1"/>
    </source>
</evidence>
<reference evidence="2 3" key="1">
    <citation type="submission" date="2018-06" db="EMBL/GenBank/DDBJ databases">
        <title>Genomic Encyclopedia of Type Strains, Phase IV (KMG-IV): sequencing the most valuable type-strain genomes for metagenomic binning, comparative biology and taxonomic classification.</title>
        <authorList>
            <person name="Goeker M."/>
        </authorList>
    </citation>
    <scope>NUCLEOTIDE SEQUENCE [LARGE SCALE GENOMIC DNA]</scope>
    <source>
        <strain evidence="2 3">DSM 44599</strain>
    </source>
</reference>
<dbReference type="PANTHER" id="PTHR33371:SF4">
    <property type="entry name" value="INTERMEMBRANE PHOSPHOLIPID TRANSPORT SYSTEM BINDING PROTEIN MLAD"/>
    <property type="match status" value="1"/>
</dbReference>
<accession>A0A366DU18</accession>
<dbReference type="STRING" id="1210090.GCA_001613185_06981"/>
<organism evidence="2 3">
    <name type="scientific">Nocardia puris</name>
    <dbReference type="NCBI Taxonomy" id="208602"/>
    <lineage>
        <taxon>Bacteria</taxon>
        <taxon>Bacillati</taxon>
        <taxon>Actinomycetota</taxon>
        <taxon>Actinomycetes</taxon>
        <taxon>Mycobacteriales</taxon>
        <taxon>Nocardiaceae</taxon>
        <taxon>Nocardia</taxon>
    </lineage>
</organism>
<keyword evidence="3" id="KW-1185">Reference proteome</keyword>
<dbReference type="OrthoDB" id="4367361at2"/>
<dbReference type="AlphaFoldDB" id="A0A366DU18"/>
<proteinExistence type="predicted"/>
<dbReference type="PANTHER" id="PTHR33371">
    <property type="entry name" value="INTERMEMBRANE PHOSPHOLIPID TRANSPORT SYSTEM BINDING PROTEIN MLAD-RELATED"/>
    <property type="match status" value="1"/>
</dbReference>
<dbReference type="InterPro" id="IPR052336">
    <property type="entry name" value="MlaD_Phospholipid_Transporter"/>
</dbReference>